<name>A0A7W6A293_9CAUL</name>
<dbReference type="SUPFAM" id="SSF51735">
    <property type="entry name" value="NAD(P)-binding Rossmann-fold domains"/>
    <property type="match status" value="1"/>
</dbReference>
<evidence type="ECO:0000313" key="6">
    <source>
        <dbReference type="Proteomes" id="UP000532936"/>
    </source>
</evidence>
<proteinExistence type="inferred from homology"/>
<dbReference type="InterPro" id="IPR036291">
    <property type="entry name" value="NAD(P)-bd_dom_sf"/>
</dbReference>
<dbReference type="NCBIfam" id="NF004824">
    <property type="entry name" value="PRK06180.1"/>
    <property type="match status" value="1"/>
</dbReference>
<keyword evidence="4" id="KW-0732">Signal</keyword>
<feature type="signal peptide" evidence="4">
    <location>
        <begin position="1"/>
        <end position="25"/>
    </location>
</feature>
<dbReference type="EMBL" id="JACIDA010000001">
    <property type="protein sequence ID" value="MBB3871354.1"/>
    <property type="molecule type" value="Genomic_DNA"/>
</dbReference>
<dbReference type="PRINTS" id="PR00081">
    <property type="entry name" value="GDHRDH"/>
</dbReference>
<protein>
    <submittedName>
        <fullName evidence="5">NAD(P)-dependent dehydrogenase (Short-subunit alcohol dehydrogenase family)</fullName>
    </submittedName>
</protein>
<comment type="caution">
    <text evidence="5">The sequence shown here is derived from an EMBL/GenBank/DDBJ whole genome shotgun (WGS) entry which is preliminary data.</text>
</comment>
<dbReference type="AlphaFoldDB" id="A0A7W6A293"/>
<dbReference type="NCBIfam" id="NF006114">
    <property type="entry name" value="PRK08263.1"/>
    <property type="match status" value="1"/>
</dbReference>
<dbReference type="CDD" id="cd05374">
    <property type="entry name" value="17beta-HSD-like_SDR_c"/>
    <property type="match status" value="1"/>
</dbReference>
<dbReference type="RefSeq" id="WP_183195562.1">
    <property type="nucleotide sequence ID" value="NZ_JACIDA010000001.1"/>
</dbReference>
<dbReference type="PRINTS" id="PR00080">
    <property type="entry name" value="SDRFAMILY"/>
</dbReference>
<evidence type="ECO:0000256" key="3">
    <source>
        <dbReference type="RuleBase" id="RU000363"/>
    </source>
</evidence>
<dbReference type="PANTHER" id="PTHR43976:SF16">
    <property type="entry name" value="SHORT-CHAIN DEHYDROGENASE_REDUCTASE FAMILY PROTEIN"/>
    <property type="match status" value="1"/>
</dbReference>
<organism evidence="5 6">
    <name type="scientific">Brevundimonas mediterranea</name>
    <dbReference type="NCBI Taxonomy" id="74329"/>
    <lineage>
        <taxon>Bacteria</taxon>
        <taxon>Pseudomonadati</taxon>
        <taxon>Pseudomonadota</taxon>
        <taxon>Alphaproteobacteria</taxon>
        <taxon>Caulobacterales</taxon>
        <taxon>Caulobacteraceae</taxon>
        <taxon>Brevundimonas</taxon>
    </lineage>
</organism>
<keyword evidence="2" id="KW-0560">Oxidoreductase</keyword>
<dbReference type="InterPro" id="IPR002347">
    <property type="entry name" value="SDR_fam"/>
</dbReference>
<comment type="similarity">
    <text evidence="1 3">Belongs to the short-chain dehydrogenases/reductases (SDR) family.</text>
</comment>
<accession>A0A7W6A293</accession>
<evidence type="ECO:0000256" key="1">
    <source>
        <dbReference type="ARBA" id="ARBA00006484"/>
    </source>
</evidence>
<reference evidence="5 6" key="1">
    <citation type="submission" date="2020-08" db="EMBL/GenBank/DDBJ databases">
        <title>Genomic Encyclopedia of Type Strains, Phase IV (KMG-IV): sequencing the most valuable type-strain genomes for metagenomic binning, comparative biology and taxonomic classification.</title>
        <authorList>
            <person name="Goeker M."/>
        </authorList>
    </citation>
    <scope>NUCLEOTIDE SEQUENCE [LARGE SCALE GENOMIC DNA]</scope>
    <source>
        <strain evidence="5 6">DSM 14878</strain>
    </source>
</reference>
<feature type="chain" id="PRO_5030986718" evidence="4">
    <location>
        <begin position="26"/>
        <end position="295"/>
    </location>
</feature>
<evidence type="ECO:0000313" key="5">
    <source>
        <dbReference type="EMBL" id="MBB3871354.1"/>
    </source>
</evidence>
<dbReference type="PROSITE" id="PS00061">
    <property type="entry name" value="ADH_SHORT"/>
    <property type="match status" value="1"/>
</dbReference>
<dbReference type="Gene3D" id="3.40.50.720">
    <property type="entry name" value="NAD(P)-binding Rossmann-like Domain"/>
    <property type="match status" value="1"/>
</dbReference>
<dbReference type="Pfam" id="PF00106">
    <property type="entry name" value="adh_short"/>
    <property type="match status" value="1"/>
</dbReference>
<sequence>MTTPSRKTWFVTGAARGLGAAIACAALDAGDRVVAAGRNRSTLVEAFGPDSDTVLSVALDVTDPAAIAAAVEATVARFGRIDVLVNNAGYGHLGLFEETRPQDARTQFDTNVFGLFDMTRAVLPVMRAQRSGHVFNISSIGGLLGGESGSIYCASKFAVEGFTESVAAEVKPFGVRMTIVEPGFFRTDFLDSTSVRFADSAIADYAEASAALRAFYEGRNQNQAGDPAKLGQALVTLANAENPPLRWSAGTDAVAVVEGKAAGLLSELNAWRDLSASTDGSFAFREEPELDTAWN</sequence>
<evidence type="ECO:0000256" key="4">
    <source>
        <dbReference type="SAM" id="SignalP"/>
    </source>
</evidence>
<dbReference type="InterPro" id="IPR020904">
    <property type="entry name" value="Sc_DH/Rdtase_CS"/>
</dbReference>
<evidence type="ECO:0000256" key="2">
    <source>
        <dbReference type="ARBA" id="ARBA00023002"/>
    </source>
</evidence>
<dbReference type="GO" id="GO:0016491">
    <property type="term" value="F:oxidoreductase activity"/>
    <property type="evidence" value="ECO:0007669"/>
    <property type="project" value="UniProtKB-KW"/>
</dbReference>
<dbReference type="Proteomes" id="UP000532936">
    <property type="component" value="Unassembled WGS sequence"/>
</dbReference>
<gene>
    <name evidence="5" type="ORF">GGR11_000868</name>
</gene>
<dbReference type="InterPro" id="IPR051911">
    <property type="entry name" value="SDR_oxidoreductase"/>
</dbReference>
<dbReference type="PANTHER" id="PTHR43976">
    <property type="entry name" value="SHORT CHAIN DEHYDROGENASE"/>
    <property type="match status" value="1"/>
</dbReference>